<feature type="region of interest" description="Disordered" evidence="10">
    <location>
        <begin position="497"/>
        <end position="518"/>
    </location>
</feature>
<evidence type="ECO:0000313" key="13">
    <source>
        <dbReference type="EMBL" id="KAJ4385766.1"/>
    </source>
</evidence>
<keyword evidence="14" id="KW-1185">Reference proteome</keyword>
<dbReference type="SFLD" id="SFLDG01168">
    <property type="entry name" value="Ferric_reductase_subgroup_(FRE"/>
    <property type="match status" value="1"/>
</dbReference>
<feature type="transmembrane region" description="Helical" evidence="11">
    <location>
        <begin position="150"/>
        <end position="168"/>
    </location>
</feature>
<comment type="caution">
    <text evidence="13">The sequence shown here is derived from an EMBL/GenBank/DDBJ whole genome shotgun (WGS) entry which is preliminary data.</text>
</comment>
<dbReference type="Pfam" id="PF01794">
    <property type="entry name" value="Ferric_reduct"/>
    <property type="match status" value="1"/>
</dbReference>
<evidence type="ECO:0000256" key="2">
    <source>
        <dbReference type="ARBA" id="ARBA00006278"/>
    </source>
</evidence>
<evidence type="ECO:0000256" key="7">
    <source>
        <dbReference type="ARBA" id="ARBA00023002"/>
    </source>
</evidence>
<feature type="transmembrane region" description="Helical" evidence="11">
    <location>
        <begin position="250"/>
        <end position="268"/>
    </location>
</feature>
<protein>
    <recommendedName>
        <fullName evidence="12">FAD-binding FR-type domain-containing protein</fullName>
    </recommendedName>
</protein>
<accession>A0A9W9CT13</accession>
<feature type="transmembrane region" description="Helical" evidence="11">
    <location>
        <begin position="180"/>
        <end position="200"/>
    </location>
</feature>
<dbReference type="InterPro" id="IPR013112">
    <property type="entry name" value="FAD-bd_8"/>
</dbReference>
<keyword evidence="9 11" id="KW-0472">Membrane</keyword>
<dbReference type="PANTHER" id="PTHR32361">
    <property type="entry name" value="FERRIC/CUPRIC REDUCTASE TRANSMEMBRANE COMPONENT"/>
    <property type="match status" value="1"/>
</dbReference>
<dbReference type="Gene3D" id="3.40.50.80">
    <property type="entry name" value="Nucleotide-binding domain of ferredoxin-NADP reductase (FNR) module"/>
    <property type="match status" value="1"/>
</dbReference>
<keyword evidence="7" id="KW-0560">Oxidoreductase</keyword>
<evidence type="ECO:0000256" key="1">
    <source>
        <dbReference type="ARBA" id="ARBA00004141"/>
    </source>
</evidence>
<feature type="transmembrane region" description="Helical" evidence="11">
    <location>
        <begin position="48"/>
        <end position="67"/>
    </location>
</feature>
<dbReference type="Pfam" id="PF08022">
    <property type="entry name" value="FAD_binding_8"/>
    <property type="match status" value="1"/>
</dbReference>
<dbReference type="PROSITE" id="PS51384">
    <property type="entry name" value="FAD_FR"/>
    <property type="match status" value="1"/>
</dbReference>
<dbReference type="InterPro" id="IPR013121">
    <property type="entry name" value="Fe_red_NAD-bd_6"/>
</dbReference>
<dbReference type="Pfam" id="PF08030">
    <property type="entry name" value="NAD_binding_6"/>
    <property type="match status" value="1"/>
</dbReference>
<feature type="transmembrane region" description="Helical" evidence="11">
    <location>
        <begin position="107"/>
        <end position="130"/>
    </location>
</feature>
<evidence type="ECO:0000256" key="3">
    <source>
        <dbReference type="ARBA" id="ARBA00022448"/>
    </source>
</evidence>
<comment type="subcellular location">
    <subcellularLocation>
        <location evidence="1">Membrane</location>
        <topology evidence="1">Multi-pass membrane protein</topology>
    </subcellularLocation>
</comment>
<organism evidence="13 14">
    <name type="scientific">Gnomoniopsis smithogilvyi</name>
    <dbReference type="NCBI Taxonomy" id="1191159"/>
    <lineage>
        <taxon>Eukaryota</taxon>
        <taxon>Fungi</taxon>
        <taxon>Dikarya</taxon>
        <taxon>Ascomycota</taxon>
        <taxon>Pezizomycotina</taxon>
        <taxon>Sordariomycetes</taxon>
        <taxon>Sordariomycetidae</taxon>
        <taxon>Diaporthales</taxon>
        <taxon>Gnomoniaceae</taxon>
        <taxon>Gnomoniopsis</taxon>
    </lineage>
</organism>
<dbReference type="EMBL" id="JAPEVB010000007">
    <property type="protein sequence ID" value="KAJ4385766.1"/>
    <property type="molecule type" value="Genomic_DNA"/>
</dbReference>
<keyword evidence="3" id="KW-0813">Transport</keyword>
<reference evidence="13" key="1">
    <citation type="submission" date="2022-10" db="EMBL/GenBank/DDBJ databases">
        <title>Tapping the CABI collections for fungal endophytes: first genome assemblies for Collariella, Neodidymelliopsis, Ascochyta clinopodiicola, Didymella pomorum, Didymosphaeria variabile, Neocosmospora piperis and Neocucurbitaria cava.</title>
        <authorList>
            <person name="Hill R."/>
        </authorList>
    </citation>
    <scope>NUCLEOTIDE SEQUENCE</scope>
    <source>
        <strain evidence="13">IMI 355082</strain>
    </source>
</reference>
<sequence>MGLPWLMYPLTAYSSRDPGECTLTPEQCAYKSVLFRNWYVADLVYGRGTVYFFLITLFFCITGFWALRYTPAAVRARASWHKTVAIFRFWAYRRYEIKLLQWQTPTIGVMLLLGAGFTFFTLMVLAPQPYYWPTTAAFGDSPPLATRSGWLALASIPFLITFATKANMIASLTGVSHEKLMVFHTWLAWAVLVLALLHTFPFIVYNKSQNMSAEMWNTMSYYWTGVIALVAQAYLTFMSIPKLRNMCYEFFKATHYFMAIVFMVFLLIHCDFTLTSVDYFIVAGCLYAASWSYSQMKTYFDHGIRRRATITAVSNRCLRVDIPVGPFTLWKPGQHMFLRFLSIGAHAFTAHPFTICSLPDSDKLIGEPQSVMTFLPAAKAGGRVTVPVLLEGAYGGVHGRPLTEYDRALVVACGSGAGFSLPFVMEWIASAARVVQMDGVKMAPKKMTVVIATRDISTVQWYEAALTEFLHAQMLEMPQGVVDVIVYLTSEAESARLDTKRSSGSDSGKAETPGSGMDLGVRVLTGRPDLSAIVREVTLESRASVGMAVCGPSSVLQAVRDEAAEAELRILKSGPGAKEVYLYSEVFGW</sequence>
<dbReference type="CDD" id="cd06186">
    <property type="entry name" value="NOX_Duox_like_FAD_NADP"/>
    <property type="match status" value="1"/>
</dbReference>
<keyword evidence="5" id="KW-0249">Electron transport</keyword>
<dbReference type="InterPro" id="IPR051410">
    <property type="entry name" value="Ferric/Cupric_Reductase"/>
</dbReference>
<dbReference type="InterPro" id="IPR017927">
    <property type="entry name" value="FAD-bd_FR_type"/>
</dbReference>
<feature type="domain" description="FAD-binding FR-type" evidence="12">
    <location>
        <begin position="297"/>
        <end position="422"/>
    </location>
</feature>
<keyword evidence="4 11" id="KW-0812">Transmembrane</keyword>
<evidence type="ECO:0000313" key="14">
    <source>
        <dbReference type="Proteomes" id="UP001140453"/>
    </source>
</evidence>
<dbReference type="SFLD" id="SFLDS00052">
    <property type="entry name" value="Ferric_Reductase_Domain"/>
    <property type="match status" value="1"/>
</dbReference>
<evidence type="ECO:0000256" key="10">
    <source>
        <dbReference type="SAM" id="MobiDB-lite"/>
    </source>
</evidence>
<feature type="transmembrane region" description="Helical" evidence="11">
    <location>
        <begin position="220"/>
        <end position="238"/>
    </location>
</feature>
<dbReference type="GO" id="GO:0006879">
    <property type="term" value="P:intracellular iron ion homeostasis"/>
    <property type="evidence" value="ECO:0007669"/>
    <property type="project" value="TreeGrafter"/>
</dbReference>
<dbReference type="OrthoDB" id="17725at2759"/>
<evidence type="ECO:0000256" key="8">
    <source>
        <dbReference type="ARBA" id="ARBA00023065"/>
    </source>
</evidence>
<dbReference type="GO" id="GO:0005886">
    <property type="term" value="C:plasma membrane"/>
    <property type="evidence" value="ECO:0007669"/>
    <property type="project" value="TreeGrafter"/>
</dbReference>
<evidence type="ECO:0000256" key="11">
    <source>
        <dbReference type="SAM" id="Phobius"/>
    </source>
</evidence>
<evidence type="ECO:0000256" key="5">
    <source>
        <dbReference type="ARBA" id="ARBA00022982"/>
    </source>
</evidence>
<dbReference type="GO" id="GO:0006826">
    <property type="term" value="P:iron ion transport"/>
    <property type="evidence" value="ECO:0007669"/>
    <property type="project" value="TreeGrafter"/>
</dbReference>
<dbReference type="GO" id="GO:0000293">
    <property type="term" value="F:ferric-chelate reductase activity"/>
    <property type="evidence" value="ECO:0007669"/>
    <property type="project" value="UniProtKB-ARBA"/>
</dbReference>
<evidence type="ECO:0000256" key="6">
    <source>
        <dbReference type="ARBA" id="ARBA00022989"/>
    </source>
</evidence>
<keyword evidence="8" id="KW-0406">Ion transport</keyword>
<comment type="similarity">
    <text evidence="2">Belongs to the ferric reductase (FRE) family.</text>
</comment>
<proteinExistence type="inferred from homology"/>
<evidence type="ECO:0000256" key="4">
    <source>
        <dbReference type="ARBA" id="ARBA00022692"/>
    </source>
</evidence>
<gene>
    <name evidence="13" type="ORF">N0V93_010197</name>
</gene>
<dbReference type="InterPro" id="IPR013130">
    <property type="entry name" value="Fe3_Rdtase_TM_dom"/>
</dbReference>
<dbReference type="AlphaFoldDB" id="A0A9W9CT13"/>
<evidence type="ECO:0000256" key="9">
    <source>
        <dbReference type="ARBA" id="ARBA00023136"/>
    </source>
</evidence>
<dbReference type="Proteomes" id="UP001140453">
    <property type="component" value="Unassembled WGS sequence"/>
</dbReference>
<keyword evidence="6 11" id="KW-1133">Transmembrane helix</keyword>
<dbReference type="InterPro" id="IPR039261">
    <property type="entry name" value="FNR_nucleotide-bd"/>
</dbReference>
<evidence type="ECO:0000259" key="12">
    <source>
        <dbReference type="PROSITE" id="PS51384"/>
    </source>
</evidence>
<dbReference type="GO" id="GO:0015677">
    <property type="term" value="P:copper ion import"/>
    <property type="evidence" value="ECO:0007669"/>
    <property type="project" value="TreeGrafter"/>
</dbReference>
<name>A0A9W9CT13_9PEZI</name>